<evidence type="ECO:0000256" key="4">
    <source>
        <dbReference type="ARBA" id="ARBA00023157"/>
    </source>
</evidence>
<dbReference type="SUPFAM" id="SSF57424">
    <property type="entry name" value="LDL receptor-like module"/>
    <property type="match status" value="1"/>
</dbReference>
<dbReference type="SMART" id="SM00192">
    <property type="entry name" value="LDLa"/>
    <property type="match status" value="1"/>
</dbReference>
<dbReference type="GO" id="GO:0005576">
    <property type="term" value="C:extracellular region"/>
    <property type="evidence" value="ECO:0007669"/>
    <property type="project" value="UniProtKB-SubCell"/>
</dbReference>
<dbReference type="PROSITE" id="PS51233">
    <property type="entry name" value="VWFD"/>
    <property type="match status" value="2"/>
</dbReference>
<dbReference type="Pfam" id="PF08742">
    <property type="entry name" value="C8"/>
    <property type="match status" value="2"/>
</dbReference>
<evidence type="ECO:0000259" key="7">
    <source>
        <dbReference type="PROSITE" id="PS01225"/>
    </source>
</evidence>
<dbReference type="SUPFAM" id="SSF57567">
    <property type="entry name" value="Serine protease inhibitors"/>
    <property type="match status" value="2"/>
</dbReference>
<dbReference type="SMART" id="SM00231">
    <property type="entry name" value="FA58C"/>
    <property type="match status" value="1"/>
</dbReference>
<dbReference type="PROSITE" id="PS50022">
    <property type="entry name" value="FA58C_3"/>
    <property type="match status" value="2"/>
</dbReference>
<sequence>DQYLEVDLGIQEPVYGVIIQGSPVYDEYVTSYMVLYSPDDGTNFYYVLNSESPPRPQIFRGSIDPFTPVRQIFSTPFEAKRVRIKPQTWNNAIALRVEIIGCSEEPPTTTPSFEYLTTQLPKVAHCDDEMGLRNGSMVDQQISVSSEASQAVGKIHIRLNSESSWQPLSDSTTEWVQLDFLEPRDITGIVSKGGKKGWVTTYAVKYSHNGKDWNPVVDKHSQNEKTFLGNFDHNSPQVNNFAMPINARYLRVLPIKWHKTIQLRLEIHGCFKPYPVLALPSTTTESSLPCNNCPGVEVKSLEMEACRCLVDQWFDGLKCVNRTQCPCMVGHITYEVGSVFEKEDCSECICKLGGVSHCTPKHCAPCKEGLRSTVTSTCRCTCQPCAENTILCPTSNICINSTLWCNGVQDCPDDEVNCVTTSIPTTTTEKPSVCPIVQCQPGYKKVIEEPAKKQTGKNVFLSPLLNAPGSTKKKAAYAGIKSAFKSKHPAFARPEAPQEVVEELICPQISCEINKPPSNLKKVKDQCPPAICQPNFIAVYRDNTDPKSKSCPKYSCYPKPPPDAVCYVTGRTFNTFDNTEFKYDICNHVIGRDLDQDEWDVALKKNCSRTCSRDLAIRHDQHEIILRADFSIKYDGYEYTIEQIKNIGAQNKGFSITHLGSILLFTSNRYGFWIVWTSEGNVKFGVVHKLANKVDGLCGYFNNNPEDDKRKPDGSQARTTADFGNSWALDKEQPVWCESRACPIHIQNKAWEICNKVKEQPLGQCGKVMDIEAFVSRCLDTTCACMERSEGNHTASEQCRCQAMQTFAIDCLSTDSSIDLSDWRMQQDCPAECEAPLVFHDCYQRKCEPTCESISDPFVCPKIPKMCFPGCYCPAGHVRKDDSCIQPSSCRDCECNVLPHLQYVTYDENNFKVNGNCVYVMSRDALEQGQDTHKWQVLITNHPCKNKPEKMCVGKVTILYQGHKVHILVDYYRNRLKLIVDSERVADFEEIEDWAKVRETATKHMKFLLTDEQVEVSVYYPSLGVSVKAPSHKYRGKLEGLCGDCNKNPDDDIRYGAFDGHLGGKPQDIDDFALSWLYESLPGGQSREGCENKPEEKCAELAPEDDPCLQLLDMKKFGQCLNVLDPSLFLDWCKKDTCGNHPELSCSAVEAFARDCAGVGFCVNWRNEHCPAAACGADQHFEPCAKSKQGTCEDMKEKARGPGQPSKRAGLMEGCFCPEGKVLLNNTCVPPKECEVCDEEGHHPGDVWNRDKCTSCKCEGTSLKCETQYCPGKETVCERGYNAIKLPSKDQACCDKYACVPEPTSGPKCDEPQKLLCAQDQILKLDTKPNGCQTFICECRPREECEEVTITSTEALEPGYEKEIDENGCCPLVKLVCKKDKCPQPQECPQYHTLKKEDIESKCCPLFVCEPPADKCIFETQHAAADQGGERPLTKYEKQKVLKAANHTWQDGPCRDCKCSLTSLGNYQPTCSATECPKVKTHEDYADYELALVPLHNRCCPKVRRTACKLNGKKHPVGDEWYEDKDFCKKYHCVESAKVRLETSTINCNEKECKAGYEYKSPSPEAKECCGKCVQVACVVDDVVRPVGDKWTSDDYCTNYFCQNSNGSLQVEAVKIECPSISKEDLSDFVYESYTVDGECCEKNKPIACKAGDEVYKIGETSPSPDGDKCKTITCVKKPHKDELVKQVSVESCKKDCSKGWEYKESETQCCGECVQTSCVVSDELKKPGETWQSDDGCVTYSCDNLGGQLLVSSNHESCPSIENCPTANVYLKGCCKYCNATTSEHMKLCSPQPIQLEKTVHLIEVSRMPYGKCVNEEPIRHFTECIGTCHSSTFFNMKTGMHESVCSCCQATEFHSLDVELECADGYKWKKKVAVPSKCDCVACGEGSPYLSDATPKPNFLELA</sequence>
<reference evidence="11" key="1">
    <citation type="journal article" date="2013" name="Genome Biol.">
        <title>Draft genome of the mountain pine beetle, Dendroctonus ponderosae Hopkins, a major forest pest.</title>
        <authorList>
            <person name="Keeling C.I."/>
            <person name="Yuen M.M."/>
            <person name="Liao N.Y."/>
            <person name="Docking T.R."/>
            <person name="Chan S.K."/>
            <person name="Taylor G.A."/>
            <person name="Palmquist D.L."/>
            <person name="Jackman S.D."/>
            <person name="Nguyen A."/>
            <person name="Li M."/>
            <person name="Henderson H."/>
            <person name="Janes J.K."/>
            <person name="Zhao Y."/>
            <person name="Pandoh P."/>
            <person name="Moore R."/>
            <person name="Sperling F.A."/>
            <person name="Huber D.P."/>
            <person name="Birol I."/>
            <person name="Jones S.J."/>
            <person name="Bohlmann J."/>
        </authorList>
    </citation>
    <scope>NUCLEOTIDE SEQUENCE</scope>
</reference>
<evidence type="ECO:0000259" key="9">
    <source>
        <dbReference type="PROSITE" id="PS51233"/>
    </source>
</evidence>
<feature type="domain" description="VWFD" evidence="9">
    <location>
        <begin position="564"/>
        <end position="738"/>
    </location>
</feature>
<dbReference type="CDD" id="cd00112">
    <property type="entry name" value="LDLa"/>
    <property type="match status" value="1"/>
</dbReference>
<feature type="domain" description="CTCK" evidence="7">
    <location>
        <begin position="1790"/>
        <end position="1886"/>
    </location>
</feature>
<keyword evidence="5" id="KW-0325">Glycoprotein</keyword>
<dbReference type="PROSITE" id="PS01208">
    <property type="entry name" value="VWFC_1"/>
    <property type="match status" value="1"/>
</dbReference>
<feature type="domain" description="F5/8 type C" evidence="8">
    <location>
        <begin position="1"/>
        <end position="102"/>
    </location>
</feature>
<dbReference type="SUPFAM" id="SSF49785">
    <property type="entry name" value="Galactose-binding domain-like"/>
    <property type="match status" value="2"/>
</dbReference>
<feature type="domain" description="VWFD" evidence="9">
    <location>
        <begin position="893"/>
        <end position="1091"/>
    </location>
</feature>
<dbReference type="InterPro" id="IPR036084">
    <property type="entry name" value="Ser_inhib-like_sf"/>
</dbReference>
<dbReference type="Gene3D" id="2.60.120.260">
    <property type="entry name" value="Galactose-binding domain-like"/>
    <property type="match status" value="2"/>
</dbReference>
<evidence type="ECO:0000313" key="11">
    <source>
        <dbReference type="Proteomes" id="UP000019118"/>
    </source>
</evidence>
<dbReference type="SMART" id="SM00216">
    <property type="entry name" value="VWD"/>
    <property type="match status" value="2"/>
</dbReference>
<dbReference type="PANTHER" id="PTHR11339">
    <property type="entry name" value="EXTRACELLULAR MATRIX GLYCOPROTEIN RELATED"/>
    <property type="match status" value="1"/>
</dbReference>
<proteinExistence type="inferred from homology"/>
<dbReference type="InterPro" id="IPR050780">
    <property type="entry name" value="Mucin_vWF_Thrombospondin_sf"/>
</dbReference>
<dbReference type="InterPro" id="IPR036055">
    <property type="entry name" value="LDL_receptor-like_sf"/>
</dbReference>
<dbReference type="InterPro" id="IPR002919">
    <property type="entry name" value="TIL_dom"/>
</dbReference>
<dbReference type="InterPro" id="IPR006207">
    <property type="entry name" value="Cys_knot_C"/>
</dbReference>
<evidence type="ECO:0000256" key="5">
    <source>
        <dbReference type="ARBA" id="ARBA00023180"/>
    </source>
</evidence>
<name>A0AAR5PGI0_DENPD</name>
<dbReference type="PANTHER" id="PTHR11339:SF402">
    <property type="entry name" value="VWFD DOMAIN-CONTAINING PROTEIN"/>
    <property type="match status" value="1"/>
</dbReference>
<comment type="similarity">
    <text evidence="2">Belongs to the thrombospondin family.</text>
</comment>
<evidence type="ECO:0000259" key="8">
    <source>
        <dbReference type="PROSITE" id="PS50022"/>
    </source>
</evidence>
<comment type="caution">
    <text evidence="6">Lacks conserved residue(s) required for the propagation of feature annotation.</text>
</comment>
<dbReference type="SMART" id="SM00214">
    <property type="entry name" value="VWC"/>
    <property type="match status" value="4"/>
</dbReference>
<dbReference type="EnsemblMetazoa" id="XM_019904595.1">
    <property type="protein sequence ID" value="XP_019760154.1"/>
    <property type="gene ID" value="LOC109537732"/>
</dbReference>
<feature type="disulfide bond" evidence="6">
    <location>
        <begin position="1826"/>
        <end position="1880"/>
    </location>
</feature>
<keyword evidence="11" id="KW-1185">Reference proteome</keyword>
<dbReference type="PROSITE" id="PS01286">
    <property type="entry name" value="FA58C_2"/>
    <property type="match status" value="2"/>
</dbReference>
<dbReference type="SUPFAM" id="SSF57603">
    <property type="entry name" value="FnI-like domain"/>
    <property type="match status" value="3"/>
</dbReference>
<evidence type="ECO:0008006" key="12">
    <source>
        <dbReference type="Google" id="ProtNLM"/>
    </source>
</evidence>
<dbReference type="Pfam" id="PF01826">
    <property type="entry name" value="TIL"/>
    <property type="match status" value="2"/>
</dbReference>
<dbReference type="PROSITE" id="PS01225">
    <property type="entry name" value="CTCK_2"/>
    <property type="match status" value="1"/>
</dbReference>
<evidence type="ECO:0000256" key="2">
    <source>
        <dbReference type="ARBA" id="ARBA00009456"/>
    </source>
</evidence>
<protein>
    <recommendedName>
        <fullName evidence="12">Hemocytin</fullName>
    </recommendedName>
</protein>
<evidence type="ECO:0000256" key="3">
    <source>
        <dbReference type="ARBA" id="ARBA00022737"/>
    </source>
</evidence>
<comment type="subcellular location">
    <subcellularLocation>
        <location evidence="1">Secreted</location>
        <location evidence="1">Extracellular space</location>
    </subcellularLocation>
</comment>
<dbReference type="PROSITE" id="PS01185">
    <property type="entry name" value="CTCK_1"/>
    <property type="match status" value="1"/>
</dbReference>
<feature type="disulfide bond" evidence="6">
    <location>
        <begin position="1830"/>
        <end position="1882"/>
    </location>
</feature>
<dbReference type="CDD" id="cd00057">
    <property type="entry name" value="FA58C"/>
    <property type="match status" value="2"/>
</dbReference>
<accession>A0AAR5PGI0</accession>
<feature type="domain" description="F5/8 type C" evidence="8">
    <location>
        <begin position="126"/>
        <end position="270"/>
    </location>
</feature>
<reference evidence="10" key="2">
    <citation type="submission" date="2024-08" db="UniProtKB">
        <authorList>
            <consortium name="EnsemblMetazoa"/>
        </authorList>
    </citation>
    <scope>IDENTIFICATION</scope>
</reference>
<evidence type="ECO:0000256" key="6">
    <source>
        <dbReference type="PROSITE-ProRule" id="PRU00039"/>
    </source>
</evidence>
<dbReference type="Pfam" id="PF00094">
    <property type="entry name" value="VWD"/>
    <property type="match status" value="2"/>
</dbReference>
<dbReference type="Pfam" id="PF00754">
    <property type="entry name" value="F5_F8_type_C"/>
    <property type="match status" value="2"/>
</dbReference>
<dbReference type="InterPro" id="IPR002172">
    <property type="entry name" value="LDrepeatLR_classA_rpt"/>
</dbReference>
<evidence type="ECO:0000313" key="10">
    <source>
        <dbReference type="EnsemblMetazoa" id="XP_019760154.1"/>
    </source>
</evidence>
<dbReference type="Gene3D" id="2.10.25.10">
    <property type="entry name" value="Laminin"/>
    <property type="match status" value="2"/>
</dbReference>
<dbReference type="InterPro" id="IPR001846">
    <property type="entry name" value="VWF_type-D"/>
</dbReference>
<keyword evidence="4 6" id="KW-1015">Disulfide bond</keyword>
<organism evidence="10 11">
    <name type="scientific">Dendroctonus ponderosae</name>
    <name type="common">Mountain pine beetle</name>
    <dbReference type="NCBI Taxonomy" id="77166"/>
    <lineage>
        <taxon>Eukaryota</taxon>
        <taxon>Metazoa</taxon>
        <taxon>Ecdysozoa</taxon>
        <taxon>Arthropoda</taxon>
        <taxon>Hexapoda</taxon>
        <taxon>Insecta</taxon>
        <taxon>Pterygota</taxon>
        <taxon>Neoptera</taxon>
        <taxon>Endopterygota</taxon>
        <taxon>Coleoptera</taxon>
        <taxon>Polyphaga</taxon>
        <taxon>Cucujiformia</taxon>
        <taxon>Curculionidae</taxon>
        <taxon>Scolytinae</taxon>
        <taxon>Dendroctonus</taxon>
    </lineage>
</organism>
<keyword evidence="3" id="KW-0677">Repeat</keyword>
<dbReference type="InterPro" id="IPR008979">
    <property type="entry name" value="Galactose-bd-like_sf"/>
</dbReference>
<dbReference type="InterPro" id="IPR001007">
    <property type="entry name" value="VWF_dom"/>
</dbReference>
<dbReference type="CDD" id="cd19941">
    <property type="entry name" value="TIL"/>
    <property type="match status" value="2"/>
</dbReference>
<evidence type="ECO:0000256" key="1">
    <source>
        <dbReference type="ARBA" id="ARBA00004239"/>
    </source>
</evidence>
<dbReference type="InterPro" id="IPR014853">
    <property type="entry name" value="VWF/SSPO/ZAN-like_Cys-rich_dom"/>
</dbReference>
<dbReference type="SMART" id="SM00041">
    <property type="entry name" value="CT"/>
    <property type="match status" value="1"/>
</dbReference>
<dbReference type="Proteomes" id="UP000019118">
    <property type="component" value="Unassembled WGS sequence"/>
</dbReference>
<dbReference type="SMART" id="SM00832">
    <property type="entry name" value="C8"/>
    <property type="match status" value="2"/>
</dbReference>
<dbReference type="InterPro" id="IPR000421">
    <property type="entry name" value="FA58C"/>
</dbReference>